<feature type="domain" description="CCHC-type" evidence="4">
    <location>
        <begin position="31"/>
        <end position="47"/>
    </location>
</feature>
<feature type="compositionally biased region" description="Basic and acidic residues" evidence="3">
    <location>
        <begin position="1"/>
        <end position="10"/>
    </location>
</feature>
<evidence type="ECO:0000313" key="7">
    <source>
        <dbReference type="Proteomes" id="UP000326396"/>
    </source>
</evidence>
<evidence type="ECO:0000256" key="1">
    <source>
        <dbReference type="ARBA" id="ARBA00022670"/>
    </source>
</evidence>
<dbReference type="InterPro" id="IPR036875">
    <property type="entry name" value="Znf_CCHC_sf"/>
</dbReference>
<dbReference type="Pfam" id="PF22936">
    <property type="entry name" value="Pol_BBD"/>
    <property type="match status" value="1"/>
</dbReference>
<dbReference type="Proteomes" id="UP000326396">
    <property type="component" value="Unassembled WGS sequence"/>
</dbReference>
<dbReference type="Gene3D" id="4.10.60.10">
    <property type="entry name" value="Zinc finger, CCHC-type"/>
    <property type="match status" value="1"/>
</dbReference>
<keyword evidence="1" id="KW-0378">Hydrolase</keyword>
<feature type="compositionally biased region" description="Polar residues" evidence="3">
    <location>
        <begin position="543"/>
        <end position="553"/>
    </location>
</feature>
<evidence type="ECO:0000256" key="2">
    <source>
        <dbReference type="PROSITE-ProRule" id="PRU00047"/>
    </source>
</evidence>
<dbReference type="GO" id="GO:0003676">
    <property type="term" value="F:nucleic acid binding"/>
    <property type="evidence" value="ECO:0007669"/>
    <property type="project" value="InterPro"/>
</dbReference>
<proteinExistence type="predicted"/>
<dbReference type="PANTHER" id="PTHR42648:SF25">
    <property type="entry name" value="RNA-DIRECTED DNA POLYMERASE"/>
    <property type="match status" value="1"/>
</dbReference>
<dbReference type="GO" id="GO:0008270">
    <property type="term" value="F:zinc ion binding"/>
    <property type="evidence" value="ECO:0007669"/>
    <property type="project" value="UniProtKB-KW"/>
</dbReference>
<evidence type="ECO:0000313" key="6">
    <source>
        <dbReference type="EMBL" id="KAD1826795.1"/>
    </source>
</evidence>
<dbReference type="InterPro" id="IPR039537">
    <property type="entry name" value="Retrotran_Ty1/copia-like"/>
</dbReference>
<dbReference type="InterPro" id="IPR054722">
    <property type="entry name" value="PolX-like_BBD"/>
</dbReference>
<feature type="region of interest" description="Disordered" evidence="3">
    <location>
        <begin position="1"/>
        <end position="23"/>
    </location>
</feature>
<dbReference type="AlphaFoldDB" id="A0A5N6LID1"/>
<dbReference type="InterPro" id="IPR025724">
    <property type="entry name" value="GAG-pre-integrase_dom"/>
</dbReference>
<dbReference type="PROSITE" id="PS50994">
    <property type="entry name" value="INTEGRASE"/>
    <property type="match status" value="1"/>
</dbReference>
<dbReference type="InterPro" id="IPR001584">
    <property type="entry name" value="Integrase_cat-core"/>
</dbReference>
<dbReference type="Gene3D" id="3.30.420.10">
    <property type="entry name" value="Ribonuclease H-like superfamily/Ribonuclease H"/>
    <property type="match status" value="1"/>
</dbReference>
<feature type="region of interest" description="Disordered" evidence="3">
    <location>
        <begin position="543"/>
        <end position="568"/>
    </location>
</feature>
<gene>
    <name evidence="6" type="ORF">E3N88_42252</name>
</gene>
<name>A0A5N6LID1_9ASTR</name>
<keyword evidence="7" id="KW-1185">Reference proteome</keyword>
<keyword evidence="1" id="KW-0645">Protease</keyword>
<feature type="domain" description="Integrase catalytic" evidence="5">
    <location>
        <begin position="260"/>
        <end position="426"/>
    </location>
</feature>
<dbReference type="InterPro" id="IPR001878">
    <property type="entry name" value="Znf_CCHC"/>
</dbReference>
<dbReference type="InterPro" id="IPR057670">
    <property type="entry name" value="SH3_retrovirus"/>
</dbReference>
<organism evidence="6 7">
    <name type="scientific">Mikania micrantha</name>
    <name type="common">bitter vine</name>
    <dbReference type="NCBI Taxonomy" id="192012"/>
    <lineage>
        <taxon>Eukaryota</taxon>
        <taxon>Viridiplantae</taxon>
        <taxon>Streptophyta</taxon>
        <taxon>Embryophyta</taxon>
        <taxon>Tracheophyta</taxon>
        <taxon>Spermatophyta</taxon>
        <taxon>Magnoliopsida</taxon>
        <taxon>eudicotyledons</taxon>
        <taxon>Gunneridae</taxon>
        <taxon>Pentapetalae</taxon>
        <taxon>asterids</taxon>
        <taxon>campanulids</taxon>
        <taxon>Asterales</taxon>
        <taxon>Asteraceae</taxon>
        <taxon>Asteroideae</taxon>
        <taxon>Heliantheae alliance</taxon>
        <taxon>Eupatorieae</taxon>
        <taxon>Mikania</taxon>
    </lineage>
</organism>
<evidence type="ECO:0000259" key="4">
    <source>
        <dbReference type="PROSITE" id="PS50158"/>
    </source>
</evidence>
<dbReference type="Pfam" id="PF00665">
    <property type="entry name" value="rve"/>
    <property type="match status" value="1"/>
</dbReference>
<dbReference type="GO" id="GO:0008233">
    <property type="term" value="F:peptidase activity"/>
    <property type="evidence" value="ECO:0007669"/>
    <property type="project" value="UniProtKB-KW"/>
</dbReference>
<dbReference type="Pfam" id="PF25597">
    <property type="entry name" value="SH3_retrovirus"/>
    <property type="match status" value="1"/>
</dbReference>
<comment type="caution">
    <text evidence="6">The sequence shown here is derived from an EMBL/GenBank/DDBJ whole genome shotgun (WGS) entry which is preliminary data.</text>
</comment>
<reference evidence="6 7" key="1">
    <citation type="submission" date="2019-05" db="EMBL/GenBank/DDBJ databases">
        <title>Mikania micrantha, genome provides insights into the molecular mechanism of rapid growth.</title>
        <authorList>
            <person name="Liu B."/>
        </authorList>
    </citation>
    <scope>NUCLEOTIDE SEQUENCE [LARGE SCALE GENOMIC DNA]</scope>
    <source>
        <strain evidence="6">NLD-2019</strain>
        <tissue evidence="6">Leaf</tissue>
    </source>
</reference>
<dbReference type="InterPro" id="IPR036397">
    <property type="entry name" value="RNaseH_sf"/>
</dbReference>
<dbReference type="Pfam" id="PF00098">
    <property type="entry name" value="zf-CCHC"/>
    <property type="match status" value="1"/>
</dbReference>
<dbReference type="SUPFAM" id="SSF53098">
    <property type="entry name" value="Ribonuclease H-like"/>
    <property type="match status" value="1"/>
</dbReference>
<evidence type="ECO:0000256" key="3">
    <source>
        <dbReference type="SAM" id="MobiDB-lite"/>
    </source>
</evidence>
<dbReference type="SMART" id="SM00343">
    <property type="entry name" value="ZnF_C2HC"/>
    <property type="match status" value="1"/>
</dbReference>
<dbReference type="InterPro" id="IPR012337">
    <property type="entry name" value="RNaseH-like_sf"/>
</dbReference>
<keyword evidence="2" id="KW-0863">Zinc-finger</keyword>
<dbReference type="PROSITE" id="PS50158">
    <property type="entry name" value="ZF_CCHC"/>
    <property type="match status" value="1"/>
</dbReference>
<dbReference type="Pfam" id="PF13976">
    <property type="entry name" value="gag_pre-integrs"/>
    <property type="match status" value="1"/>
</dbReference>
<dbReference type="GO" id="GO:0006508">
    <property type="term" value="P:proteolysis"/>
    <property type="evidence" value="ECO:0007669"/>
    <property type="project" value="UniProtKB-KW"/>
</dbReference>
<keyword evidence="2" id="KW-0862">Zinc</keyword>
<sequence>MSRGRGDRWGGRSTQEHGAWGRKTCDKSQVKCFECNQLGHYASECKQKKTQDPEINLTQQQEDEHSTWETSNRDIWYLDNGASNHMTGCKDLFAELEEKVTGQVRFGNGSKVQIRGKGTLLFDSKNGDQFVLPNVYYIPALHNNIMSLGQMTEDGYDVRMTKDYLKVHDVKGRLIMKVYRSPNRLYKQLLIPGKPACLTMKLEEESWLWHARMGHANFIVLENMARKGYVTGMPCPKQTCEDCLVAKQTRRSFPKESEWRANEPLKLIHANLCGPITPQTKGGNRYFLLLVDDYSRYMWVYLLKSKDEAFTKFKQFKIQVEKETSYAINMLRTDRGGEFNSQKFNEFCQEEGIRRQFSAPHTPQQNGVVERRNRTILRMTRSLLKTMKVPDSFWGEVVRHSVYLLNRVGTKALKNSTPFEAWRGHKPTLHHLKVFGCTTFVKVMTHQTKLGNQCEAMVYLGMEEGSKAYRLFSPNQKRIVISRDVEFDERKPWAWKEFNTDEVSTPPMWVFNEDGSPSVEVPAHEEEEVSLVTPLTLTPNSVNFDSTGTPFQVSSSQSNSNHASRDHSPIRGFRKIEDIYQGTNSLTKGEVRNLYDRNQELLLIGDEPVSFEEA</sequence>
<evidence type="ECO:0000259" key="5">
    <source>
        <dbReference type="PROSITE" id="PS50994"/>
    </source>
</evidence>
<evidence type="ECO:0008006" key="8">
    <source>
        <dbReference type="Google" id="ProtNLM"/>
    </source>
</evidence>
<dbReference type="OrthoDB" id="6776856at2759"/>
<dbReference type="EMBL" id="SZYD01000447">
    <property type="protein sequence ID" value="KAD1826795.1"/>
    <property type="molecule type" value="Genomic_DNA"/>
</dbReference>
<keyword evidence="2" id="KW-0479">Metal-binding</keyword>
<dbReference type="GO" id="GO:0015074">
    <property type="term" value="P:DNA integration"/>
    <property type="evidence" value="ECO:0007669"/>
    <property type="project" value="InterPro"/>
</dbReference>
<protein>
    <recommendedName>
        <fullName evidence="8">Integrase catalytic domain-containing protein</fullName>
    </recommendedName>
</protein>
<dbReference type="SUPFAM" id="SSF57756">
    <property type="entry name" value="Retrovirus zinc finger-like domains"/>
    <property type="match status" value="1"/>
</dbReference>
<accession>A0A5N6LID1</accession>
<dbReference type="PANTHER" id="PTHR42648">
    <property type="entry name" value="TRANSPOSASE, PUTATIVE-RELATED"/>
    <property type="match status" value="1"/>
</dbReference>